<dbReference type="InterPro" id="IPR001109">
    <property type="entry name" value="Hydrogenase_HupF/HypC"/>
</dbReference>
<dbReference type="Gene3D" id="2.30.30.140">
    <property type="match status" value="1"/>
</dbReference>
<organism evidence="2">
    <name type="scientific">marine sediment metagenome</name>
    <dbReference type="NCBI Taxonomy" id="412755"/>
    <lineage>
        <taxon>unclassified sequences</taxon>
        <taxon>metagenomes</taxon>
        <taxon>ecological metagenomes</taxon>
    </lineage>
</organism>
<dbReference type="PRINTS" id="PR00445">
    <property type="entry name" value="HUPFHYPC"/>
</dbReference>
<comment type="caution">
    <text evidence="2">The sequence shown here is derived from an EMBL/GenBank/DDBJ whole genome shotgun (WGS) entry which is preliminary data.</text>
</comment>
<evidence type="ECO:0000313" key="2">
    <source>
        <dbReference type="EMBL" id="GAG11175.1"/>
    </source>
</evidence>
<feature type="non-terminal residue" evidence="2">
    <location>
        <position position="1"/>
    </location>
</feature>
<dbReference type="NCBIfam" id="TIGR00074">
    <property type="entry name" value="hypC_hupF"/>
    <property type="match status" value="1"/>
</dbReference>
<evidence type="ECO:0008006" key="3">
    <source>
        <dbReference type="Google" id="ProtNLM"/>
    </source>
</evidence>
<dbReference type="Pfam" id="PF01455">
    <property type="entry name" value="HupF_HypC"/>
    <property type="match status" value="1"/>
</dbReference>
<proteinExistence type="inferred from homology"/>
<reference evidence="2" key="1">
    <citation type="journal article" date="2014" name="Front. Microbiol.">
        <title>High frequency of phylogenetically diverse reductive dehalogenase-homologous genes in deep subseafloor sedimentary metagenomes.</title>
        <authorList>
            <person name="Kawai M."/>
            <person name="Futagami T."/>
            <person name="Toyoda A."/>
            <person name="Takaki Y."/>
            <person name="Nishi S."/>
            <person name="Hori S."/>
            <person name="Arai W."/>
            <person name="Tsubouchi T."/>
            <person name="Morono Y."/>
            <person name="Uchiyama I."/>
            <person name="Ito T."/>
            <person name="Fujiyama A."/>
            <person name="Inagaki F."/>
            <person name="Takami H."/>
        </authorList>
    </citation>
    <scope>NUCLEOTIDE SEQUENCE</scope>
    <source>
        <strain evidence="2">Expedition CK06-06</strain>
    </source>
</reference>
<dbReference type="GO" id="GO:0051604">
    <property type="term" value="P:protein maturation"/>
    <property type="evidence" value="ECO:0007669"/>
    <property type="project" value="TreeGrafter"/>
</dbReference>
<dbReference type="AlphaFoldDB" id="X0UZC0"/>
<dbReference type="GO" id="GO:0005506">
    <property type="term" value="F:iron ion binding"/>
    <property type="evidence" value="ECO:0007669"/>
    <property type="project" value="TreeGrafter"/>
</dbReference>
<dbReference type="EMBL" id="BARS01020768">
    <property type="protein sequence ID" value="GAG11175.1"/>
    <property type="molecule type" value="Genomic_DNA"/>
</dbReference>
<name>X0UZC0_9ZZZZ</name>
<gene>
    <name evidence="2" type="ORF">S01H1_33450</name>
</gene>
<dbReference type="SUPFAM" id="SSF159127">
    <property type="entry name" value="HupF/HypC-like"/>
    <property type="match status" value="1"/>
</dbReference>
<evidence type="ECO:0000256" key="1">
    <source>
        <dbReference type="ARBA" id="ARBA00006018"/>
    </source>
</evidence>
<dbReference type="PANTHER" id="PTHR35177">
    <property type="entry name" value="HYDROGENASE MATURATION FACTOR HYBG"/>
    <property type="match status" value="1"/>
</dbReference>
<dbReference type="GO" id="GO:1902670">
    <property type="term" value="F:carbon dioxide binding"/>
    <property type="evidence" value="ECO:0007669"/>
    <property type="project" value="TreeGrafter"/>
</dbReference>
<protein>
    <recommendedName>
        <fullName evidence="3">HypC/HybG/HupF family hydrogenase formation chaperone</fullName>
    </recommendedName>
</protein>
<dbReference type="PANTHER" id="PTHR35177:SF2">
    <property type="entry name" value="HYDROGENASE MATURATION FACTOR HYBG"/>
    <property type="match status" value="1"/>
</dbReference>
<accession>X0UZC0</accession>
<comment type="similarity">
    <text evidence="1">Belongs to the HupF/HypC family.</text>
</comment>
<sequence length="94" mass="10480">HGKLGKRFKPLRGRSVDMCLAIPGLIESVEGRKALVDFGGIKREVMLDLMEEGSIEPGVYVIVHTGYVIQILDKEAAEQSLEAWREILDLMDQA</sequence>